<evidence type="ECO:0000256" key="1">
    <source>
        <dbReference type="ARBA" id="ARBA00022669"/>
    </source>
</evidence>
<dbReference type="PROSITE" id="PS50940">
    <property type="entry name" value="CHIT_BIND_II"/>
    <property type="match status" value="2"/>
</dbReference>
<evidence type="ECO:0000313" key="8">
    <source>
        <dbReference type="EMBL" id="KAK6192700.1"/>
    </source>
</evidence>
<keyword evidence="9" id="KW-1185">Reference proteome</keyword>
<dbReference type="AlphaFoldDB" id="A0AAN8KJT5"/>
<reference evidence="8 9" key="1">
    <citation type="submission" date="2024-01" db="EMBL/GenBank/DDBJ databases">
        <title>The genome of the rayed Mediterranean limpet Patella caerulea (Linnaeus, 1758).</title>
        <authorList>
            <person name="Anh-Thu Weber A."/>
            <person name="Halstead-Nussloch G."/>
        </authorList>
    </citation>
    <scope>NUCLEOTIDE SEQUENCE [LARGE SCALE GENOMIC DNA]</scope>
    <source>
        <strain evidence="8">AATW-2023a</strain>
        <tissue evidence="8">Whole specimen</tissue>
    </source>
</reference>
<evidence type="ECO:0000256" key="2">
    <source>
        <dbReference type="ARBA" id="ARBA00022729"/>
    </source>
</evidence>
<feature type="signal peptide" evidence="6">
    <location>
        <begin position="1"/>
        <end position="18"/>
    </location>
</feature>
<keyword evidence="4" id="KW-1015">Disulfide bond</keyword>
<evidence type="ECO:0000256" key="4">
    <source>
        <dbReference type="ARBA" id="ARBA00023157"/>
    </source>
</evidence>
<comment type="caution">
    <text evidence="8">The sequence shown here is derived from an EMBL/GenBank/DDBJ whole genome shotgun (WGS) entry which is preliminary data.</text>
</comment>
<evidence type="ECO:0000256" key="6">
    <source>
        <dbReference type="SAM" id="SignalP"/>
    </source>
</evidence>
<protein>
    <recommendedName>
        <fullName evidence="7">Chitin-binding type-2 domain-containing protein</fullName>
    </recommendedName>
</protein>
<name>A0AAN8KJT5_PATCE</name>
<evidence type="ECO:0000259" key="7">
    <source>
        <dbReference type="PROSITE" id="PS50940"/>
    </source>
</evidence>
<proteinExistence type="predicted"/>
<keyword evidence="2 6" id="KW-0732">Signal</keyword>
<accession>A0AAN8KJT5</accession>
<dbReference type="Pfam" id="PF01607">
    <property type="entry name" value="CBM_14"/>
    <property type="match status" value="2"/>
</dbReference>
<evidence type="ECO:0000313" key="9">
    <source>
        <dbReference type="Proteomes" id="UP001347796"/>
    </source>
</evidence>
<dbReference type="Gene3D" id="2.170.140.10">
    <property type="entry name" value="Chitin binding domain"/>
    <property type="match status" value="2"/>
</dbReference>
<dbReference type="InterPro" id="IPR002557">
    <property type="entry name" value="Chitin-bd_dom"/>
</dbReference>
<dbReference type="InterPro" id="IPR036508">
    <property type="entry name" value="Chitin-bd_dom_sf"/>
</dbReference>
<evidence type="ECO:0000256" key="3">
    <source>
        <dbReference type="ARBA" id="ARBA00022737"/>
    </source>
</evidence>
<dbReference type="PANTHER" id="PTHR23301:SF0">
    <property type="entry name" value="CHITIN-BINDING TYPE-2 DOMAIN-CONTAINING PROTEIN-RELATED"/>
    <property type="match status" value="1"/>
</dbReference>
<feature type="domain" description="Chitin-binding type-2" evidence="7">
    <location>
        <begin position="58"/>
        <end position="114"/>
    </location>
</feature>
<keyword evidence="1" id="KW-0147">Chitin-binding</keyword>
<feature type="chain" id="PRO_5042906304" description="Chitin-binding type-2 domain-containing protein" evidence="6">
    <location>
        <begin position="19"/>
        <end position="277"/>
    </location>
</feature>
<keyword evidence="3" id="KW-0677">Repeat</keyword>
<dbReference type="Proteomes" id="UP001347796">
    <property type="component" value="Unassembled WGS sequence"/>
</dbReference>
<feature type="domain" description="Chitin-binding type-2" evidence="7">
    <location>
        <begin position="115"/>
        <end position="173"/>
    </location>
</feature>
<evidence type="ECO:0000256" key="5">
    <source>
        <dbReference type="ARBA" id="ARBA00023180"/>
    </source>
</evidence>
<sequence>MKTTMILCLMVAISMVTADDYSGQDNPNYYQSDSQVDISTKYHFTTNQPTTSKYVKVITPCPLYKYGFYEDPSDCGAFFQCSPAGLVRIKCAKGTLYDRNIQRCNTKEFVTCYSGVSCPRPFGLFPDPRFCNKFLNCFKNIPYVQACPAGLVFNAVAPGKGFCDYPKYVNCGGKEIDVIKVHKPVIVKRPVHIPVEQPIHKPVDRPVYIKVHKEPKNYNPIDNSGDYAKYKRSKQVEHPVYTPAVKETVHNPVVKETVYTPVVKETVYAGLRYDDDD</sequence>
<dbReference type="PANTHER" id="PTHR23301">
    <property type="entry name" value="CHITIN BINDING PERITROPHIN-A"/>
    <property type="match status" value="1"/>
</dbReference>
<keyword evidence="5" id="KW-0325">Glycoprotein</keyword>
<dbReference type="SUPFAM" id="SSF57625">
    <property type="entry name" value="Invertebrate chitin-binding proteins"/>
    <property type="match status" value="2"/>
</dbReference>
<dbReference type="GO" id="GO:0008061">
    <property type="term" value="F:chitin binding"/>
    <property type="evidence" value="ECO:0007669"/>
    <property type="project" value="UniProtKB-KW"/>
</dbReference>
<dbReference type="GO" id="GO:0005576">
    <property type="term" value="C:extracellular region"/>
    <property type="evidence" value="ECO:0007669"/>
    <property type="project" value="InterPro"/>
</dbReference>
<gene>
    <name evidence="8" type="ORF">SNE40_004126</name>
</gene>
<dbReference type="InterPro" id="IPR051940">
    <property type="entry name" value="Chitin_bind-dev_reg"/>
</dbReference>
<dbReference type="SMART" id="SM00494">
    <property type="entry name" value="ChtBD2"/>
    <property type="match status" value="2"/>
</dbReference>
<organism evidence="8 9">
    <name type="scientific">Patella caerulea</name>
    <name type="common">Rayed Mediterranean limpet</name>
    <dbReference type="NCBI Taxonomy" id="87958"/>
    <lineage>
        <taxon>Eukaryota</taxon>
        <taxon>Metazoa</taxon>
        <taxon>Spiralia</taxon>
        <taxon>Lophotrochozoa</taxon>
        <taxon>Mollusca</taxon>
        <taxon>Gastropoda</taxon>
        <taxon>Patellogastropoda</taxon>
        <taxon>Patelloidea</taxon>
        <taxon>Patellidae</taxon>
        <taxon>Patella</taxon>
    </lineage>
</organism>
<dbReference type="EMBL" id="JAZGQO010000002">
    <property type="protein sequence ID" value="KAK6192700.1"/>
    <property type="molecule type" value="Genomic_DNA"/>
</dbReference>